<proteinExistence type="predicted"/>
<dbReference type="InterPro" id="IPR010982">
    <property type="entry name" value="Lambda_DNA-bd_dom_sf"/>
</dbReference>
<dbReference type="Pfam" id="PF01381">
    <property type="entry name" value="HTH_3"/>
    <property type="match status" value="1"/>
</dbReference>
<dbReference type="InterPro" id="IPR001387">
    <property type="entry name" value="Cro/C1-type_HTH"/>
</dbReference>
<evidence type="ECO:0000259" key="1">
    <source>
        <dbReference type="PROSITE" id="PS50943"/>
    </source>
</evidence>
<gene>
    <name evidence="2" type="ORF">SAMN05216223_101118</name>
</gene>
<protein>
    <submittedName>
        <fullName evidence="2">Helix-turn-helix</fullName>
    </submittedName>
</protein>
<feature type="domain" description="HTH cro/C1-type" evidence="1">
    <location>
        <begin position="5"/>
        <end position="59"/>
    </location>
</feature>
<dbReference type="AlphaFoldDB" id="A0A1H5SIK9"/>
<name>A0A1H5SIK9_9ACTN</name>
<dbReference type="CDD" id="cd00093">
    <property type="entry name" value="HTH_XRE"/>
    <property type="match status" value="1"/>
</dbReference>
<dbReference type="EMBL" id="FNVU01000001">
    <property type="protein sequence ID" value="SEF49641.1"/>
    <property type="molecule type" value="Genomic_DNA"/>
</dbReference>
<dbReference type="GO" id="GO:0003677">
    <property type="term" value="F:DNA binding"/>
    <property type="evidence" value="ECO:0007669"/>
    <property type="project" value="InterPro"/>
</dbReference>
<dbReference type="SMART" id="SM00530">
    <property type="entry name" value="HTH_XRE"/>
    <property type="match status" value="1"/>
</dbReference>
<dbReference type="Proteomes" id="UP000236754">
    <property type="component" value="Unassembled WGS sequence"/>
</dbReference>
<keyword evidence="3" id="KW-1185">Reference proteome</keyword>
<reference evidence="2 3" key="1">
    <citation type="submission" date="2016-10" db="EMBL/GenBank/DDBJ databases">
        <authorList>
            <person name="de Groot N.N."/>
        </authorList>
    </citation>
    <scope>NUCLEOTIDE SEQUENCE [LARGE SCALE GENOMIC DNA]</scope>
    <source>
        <strain evidence="2 3">CGMCC 4.2023</strain>
    </source>
</reference>
<evidence type="ECO:0000313" key="3">
    <source>
        <dbReference type="Proteomes" id="UP000236754"/>
    </source>
</evidence>
<dbReference type="SUPFAM" id="SSF47413">
    <property type="entry name" value="lambda repressor-like DNA-binding domains"/>
    <property type="match status" value="1"/>
</dbReference>
<sequence length="380" mass="40395">MGERVATARRARGLTQQGLAAAAELSYATIRAVERGARLPSDDSLAAIAAALAIDPSRLLASGARVTGRVHAAVPAIAAYDVPDDGPVRPLDQLRAAVAEAEGWRLAAQYVRIAETMPPLLEELARAHTAADGQDPAVAALLVSAYRSADAVAYKFGARDLSGRLVELMRWASKGADDDLLTSGVAYVRTEVFFAARAHDPGLRALEAALDAGPPVTDARSAAARGALHMRAAVIAGRAGRTDRADEHLAEARAMADRAPEGVYSGTAFGPDSVRIHELSHAVSLGDAGVPQALAIARKWAPPREMPPERRSGFSIELARAQVWGGHRRDAFESLRVARRIAPQHTREHRWARESAATLLRLGRADDPELVGFAEWIGAV</sequence>
<dbReference type="PROSITE" id="PS50943">
    <property type="entry name" value="HTH_CROC1"/>
    <property type="match status" value="1"/>
</dbReference>
<organism evidence="2 3">
    <name type="scientific">Actinacidiphila yanglinensis</name>
    <dbReference type="NCBI Taxonomy" id="310779"/>
    <lineage>
        <taxon>Bacteria</taxon>
        <taxon>Bacillati</taxon>
        <taxon>Actinomycetota</taxon>
        <taxon>Actinomycetes</taxon>
        <taxon>Kitasatosporales</taxon>
        <taxon>Streptomycetaceae</taxon>
        <taxon>Actinacidiphila</taxon>
    </lineage>
</organism>
<evidence type="ECO:0000313" key="2">
    <source>
        <dbReference type="EMBL" id="SEF49641.1"/>
    </source>
</evidence>
<accession>A0A1H5SIK9</accession>
<dbReference type="Gene3D" id="1.10.260.40">
    <property type="entry name" value="lambda repressor-like DNA-binding domains"/>
    <property type="match status" value="1"/>
</dbReference>